<dbReference type="OrthoDB" id="3956089at2759"/>
<dbReference type="AlphaFoldDB" id="A0A8H4J566"/>
<accession>A0A8H4J566</accession>
<reference evidence="3" key="1">
    <citation type="submission" date="2020-04" db="EMBL/GenBank/DDBJ databases">
        <title>Genome Assembly and Annotation of Botryosphaeria dothidea sdau 11-99, a Latent Pathogen of Apple Fruit Ring Rot in China.</title>
        <authorList>
            <person name="Yu C."/>
            <person name="Diao Y."/>
            <person name="Lu Q."/>
            <person name="Zhao J."/>
            <person name="Cui S."/>
            <person name="Peng C."/>
            <person name="He B."/>
            <person name="Liu H."/>
        </authorList>
    </citation>
    <scope>NUCLEOTIDE SEQUENCE [LARGE SCALE GENOMIC DNA]</scope>
    <source>
        <strain evidence="3">Sdau11-99</strain>
    </source>
</reference>
<keyword evidence="1" id="KW-0175">Coiled coil</keyword>
<organism evidence="3 4">
    <name type="scientific">Botryosphaeria dothidea</name>
    <dbReference type="NCBI Taxonomy" id="55169"/>
    <lineage>
        <taxon>Eukaryota</taxon>
        <taxon>Fungi</taxon>
        <taxon>Dikarya</taxon>
        <taxon>Ascomycota</taxon>
        <taxon>Pezizomycotina</taxon>
        <taxon>Dothideomycetes</taxon>
        <taxon>Dothideomycetes incertae sedis</taxon>
        <taxon>Botryosphaeriales</taxon>
        <taxon>Botryosphaeriaceae</taxon>
        <taxon>Botryosphaeria</taxon>
    </lineage>
</organism>
<name>A0A8H4J566_9PEZI</name>
<comment type="caution">
    <text evidence="3">The sequence shown here is derived from an EMBL/GenBank/DDBJ whole genome shotgun (WGS) entry which is preliminary data.</text>
</comment>
<sequence length="166" mass="17938">MLFESRKRKRDVLRVRRALDKAEQDEAEALRAAQAAMARLDRARKQKDLLKKRGSLIIAKKASTVEELEELDRLETAREAGDSADPENAGEERSPKRLRGEPSADNAVGLSQSVGSPGAGSDAAPPESSELVNQARQPLSPGFDFGPFLNDASAAWVDLGFGDGTH</sequence>
<keyword evidence="4" id="KW-1185">Reference proteome</keyword>
<evidence type="ECO:0000256" key="2">
    <source>
        <dbReference type="SAM" id="MobiDB-lite"/>
    </source>
</evidence>
<feature type="compositionally biased region" description="Basic and acidic residues" evidence="2">
    <location>
        <begin position="90"/>
        <end position="102"/>
    </location>
</feature>
<feature type="region of interest" description="Disordered" evidence="2">
    <location>
        <begin position="73"/>
        <end position="144"/>
    </location>
</feature>
<dbReference type="Proteomes" id="UP000572817">
    <property type="component" value="Unassembled WGS sequence"/>
</dbReference>
<evidence type="ECO:0000313" key="4">
    <source>
        <dbReference type="Proteomes" id="UP000572817"/>
    </source>
</evidence>
<protein>
    <submittedName>
        <fullName evidence="3">Uncharacterized protein</fullName>
    </submittedName>
</protein>
<proteinExistence type="predicted"/>
<evidence type="ECO:0000313" key="3">
    <source>
        <dbReference type="EMBL" id="KAF4313290.1"/>
    </source>
</evidence>
<dbReference type="EMBL" id="WWBZ02000001">
    <property type="protein sequence ID" value="KAF4313290.1"/>
    <property type="molecule type" value="Genomic_DNA"/>
</dbReference>
<evidence type="ECO:0000256" key="1">
    <source>
        <dbReference type="SAM" id="Coils"/>
    </source>
</evidence>
<feature type="coiled-coil region" evidence="1">
    <location>
        <begin position="19"/>
        <end position="53"/>
    </location>
</feature>
<gene>
    <name evidence="3" type="ORF">GTA08_BOTSDO00990</name>
</gene>